<proteinExistence type="predicted"/>
<feature type="compositionally biased region" description="Acidic residues" evidence="1">
    <location>
        <begin position="318"/>
        <end position="329"/>
    </location>
</feature>
<name>A0A2R5GDP0_9STRA</name>
<feature type="compositionally biased region" description="Polar residues" evidence="1">
    <location>
        <begin position="375"/>
        <end position="391"/>
    </location>
</feature>
<sequence>MKASTLASISLAMVLVAGARAARLEIGLKTKQLSSHYFSEEGDGSDDFQITGQTYYHSDIVTRISNEDDQHSTQHQSDDATEPPTALSGLPFQQILYRKKLLRPKEMTLAQAVIWSSQAYQEDNQPHPLDDIDENTTEPEPTFFPGPNVQETAASEGDDLYSSYDTAQSSDNQEPQGDHQALPLNKTDENTRDAELSFSTRPNVQGDAGPEETNRSISIFGQDANNQDADVDAQPPLNTVGEDSGEPGLTFFPGPVLQEDPTPEETGGNISTFGQNPNDQDVGVNAQTSSDNVEEDTLSPELSFFPGPIVQERPGSNEVDEVDEIDDAKEFEPPLNASTADEGEKEDAEAGLNASEQEQGTDEKSAKDKDRNKAESINLNITDSEAVNKSDSGGEVSSSQVNSSKASLADGGVSAQNAPSSAGKFHAGALTAVLAFILPALFGSGQVGM</sequence>
<evidence type="ECO:0000256" key="2">
    <source>
        <dbReference type="SAM" id="SignalP"/>
    </source>
</evidence>
<dbReference type="EMBL" id="BEYU01000036">
    <property type="protein sequence ID" value="GBG27838.1"/>
    <property type="molecule type" value="Genomic_DNA"/>
</dbReference>
<evidence type="ECO:0000313" key="3">
    <source>
        <dbReference type="EMBL" id="GBG27838.1"/>
    </source>
</evidence>
<dbReference type="InParanoid" id="A0A2R5GDP0"/>
<feature type="compositionally biased region" description="Polar residues" evidence="1">
    <location>
        <begin position="163"/>
        <end position="175"/>
    </location>
</feature>
<feature type="chain" id="PRO_5015327394" evidence="2">
    <location>
        <begin position="22"/>
        <end position="449"/>
    </location>
</feature>
<feature type="compositionally biased region" description="Low complexity" evidence="1">
    <location>
        <begin position="222"/>
        <end position="234"/>
    </location>
</feature>
<protein>
    <submittedName>
        <fullName evidence="3">Uncharacterized protein</fullName>
    </submittedName>
</protein>
<feature type="signal peptide" evidence="2">
    <location>
        <begin position="1"/>
        <end position="21"/>
    </location>
</feature>
<evidence type="ECO:0000256" key="1">
    <source>
        <dbReference type="SAM" id="MobiDB-lite"/>
    </source>
</evidence>
<feature type="compositionally biased region" description="Polar residues" evidence="1">
    <location>
        <begin position="268"/>
        <end position="291"/>
    </location>
</feature>
<keyword evidence="2" id="KW-0732">Signal</keyword>
<dbReference type="Proteomes" id="UP000241890">
    <property type="component" value="Unassembled WGS sequence"/>
</dbReference>
<evidence type="ECO:0000313" key="4">
    <source>
        <dbReference type="Proteomes" id="UP000241890"/>
    </source>
</evidence>
<feature type="region of interest" description="Disordered" evidence="1">
    <location>
        <begin position="121"/>
        <end position="422"/>
    </location>
</feature>
<accession>A0A2R5GDP0</accession>
<feature type="compositionally biased region" description="Basic and acidic residues" evidence="1">
    <location>
        <begin position="361"/>
        <end position="374"/>
    </location>
</feature>
<feature type="compositionally biased region" description="Basic and acidic residues" evidence="1">
    <location>
        <begin position="186"/>
        <end position="195"/>
    </location>
</feature>
<organism evidence="3 4">
    <name type="scientific">Hondaea fermentalgiana</name>
    <dbReference type="NCBI Taxonomy" id="2315210"/>
    <lineage>
        <taxon>Eukaryota</taxon>
        <taxon>Sar</taxon>
        <taxon>Stramenopiles</taxon>
        <taxon>Bigyra</taxon>
        <taxon>Labyrinthulomycetes</taxon>
        <taxon>Thraustochytrida</taxon>
        <taxon>Thraustochytriidae</taxon>
        <taxon>Hondaea</taxon>
    </lineage>
</organism>
<feature type="compositionally biased region" description="Low complexity" evidence="1">
    <location>
        <begin position="393"/>
        <end position="407"/>
    </location>
</feature>
<dbReference type="AlphaFoldDB" id="A0A2R5GDP0"/>
<keyword evidence="4" id="KW-1185">Reference proteome</keyword>
<feature type="compositionally biased region" description="Basic and acidic residues" evidence="1">
    <location>
        <begin position="68"/>
        <end position="78"/>
    </location>
</feature>
<gene>
    <name evidence="3" type="ORF">FCC1311_040612</name>
</gene>
<comment type="caution">
    <text evidence="3">The sequence shown here is derived from an EMBL/GenBank/DDBJ whole genome shotgun (WGS) entry which is preliminary data.</text>
</comment>
<feature type="region of interest" description="Disordered" evidence="1">
    <location>
        <begin position="68"/>
        <end position="87"/>
    </location>
</feature>
<reference evidence="3 4" key="1">
    <citation type="submission" date="2017-12" db="EMBL/GenBank/DDBJ databases">
        <title>Sequencing, de novo assembly and annotation of complete genome of a new Thraustochytrid species, strain FCC1311.</title>
        <authorList>
            <person name="Sedici K."/>
            <person name="Godart F."/>
            <person name="Aiese Cigliano R."/>
            <person name="Sanseverino W."/>
            <person name="Barakat M."/>
            <person name="Ortet P."/>
            <person name="Marechal E."/>
            <person name="Cagnac O."/>
            <person name="Amato A."/>
        </authorList>
    </citation>
    <scope>NUCLEOTIDE SEQUENCE [LARGE SCALE GENOMIC DNA]</scope>
</reference>